<dbReference type="OrthoDB" id="7595390at2"/>
<organism evidence="1 2">
    <name type="scientific">Pacificimonas flava</name>
    <dbReference type="NCBI Taxonomy" id="1234595"/>
    <lineage>
        <taxon>Bacteria</taxon>
        <taxon>Pseudomonadati</taxon>
        <taxon>Pseudomonadota</taxon>
        <taxon>Alphaproteobacteria</taxon>
        <taxon>Sphingomonadales</taxon>
        <taxon>Sphingosinicellaceae</taxon>
        <taxon>Pacificimonas</taxon>
    </lineage>
</organism>
<dbReference type="RefSeq" id="WP_088713574.1">
    <property type="nucleotide sequence ID" value="NZ_NFZT01000007.1"/>
</dbReference>
<dbReference type="AlphaFoldDB" id="A0A219B0C2"/>
<evidence type="ECO:0008006" key="3">
    <source>
        <dbReference type="Google" id="ProtNLM"/>
    </source>
</evidence>
<proteinExistence type="predicted"/>
<name>A0A219B0C2_9SPHN</name>
<gene>
    <name evidence="1" type="ORF">B5C34_14800</name>
</gene>
<keyword evidence="2" id="KW-1185">Reference proteome</keyword>
<accession>A0A219B0C2</accession>
<sequence>MGRMVIVAYRAKPGCRDRLLGLLEDHVPFLRRHGLATERKPLLMEARRDVFVEVFEWRDGGIDRAHEDPDVQRLWDRYAQVCDYVPLKELPEAAEMFAEFNPVDW</sequence>
<reference evidence="2" key="1">
    <citation type="submission" date="2017-05" db="EMBL/GenBank/DDBJ databases">
        <authorList>
            <person name="Lin X."/>
        </authorList>
    </citation>
    <scope>NUCLEOTIDE SEQUENCE [LARGE SCALE GENOMIC DNA]</scope>
    <source>
        <strain evidence="2">JLT2012</strain>
    </source>
</reference>
<comment type="caution">
    <text evidence="1">The sequence shown here is derived from an EMBL/GenBank/DDBJ whole genome shotgun (WGS) entry which is preliminary data.</text>
</comment>
<dbReference type="EMBL" id="NFZT01000007">
    <property type="protein sequence ID" value="OWV31777.1"/>
    <property type="molecule type" value="Genomic_DNA"/>
</dbReference>
<protein>
    <recommendedName>
        <fullName evidence="3">ABM domain-containing protein</fullName>
    </recommendedName>
</protein>
<dbReference type="Proteomes" id="UP000198462">
    <property type="component" value="Unassembled WGS sequence"/>
</dbReference>
<evidence type="ECO:0000313" key="2">
    <source>
        <dbReference type="Proteomes" id="UP000198462"/>
    </source>
</evidence>
<evidence type="ECO:0000313" key="1">
    <source>
        <dbReference type="EMBL" id="OWV31777.1"/>
    </source>
</evidence>